<dbReference type="InterPro" id="IPR006179">
    <property type="entry name" value="5_nucleotidase/apyrase"/>
</dbReference>
<keyword evidence="4" id="KW-0378">Hydrolase</keyword>
<dbReference type="SUPFAM" id="SSF55816">
    <property type="entry name" value="5'-nucleotidase (syn. UDP-sugar hydrolase), C-terminal domain"/>
    <property type="match status" value="1"/>
</dbReference>
<dbReference type="EMBL" id="CP115667">
    <property type="protein sequence ID" value="WBW49467.1"/>
    <property type="molecule type" value="Genomic_DNA"/>
</dbReference>
<dbReference type="PANTHER" id="PTHR11575:SF6">
    <property type="entry name" value="2',3'-CYCLIC-NUCLEOTIDE 2'-PHOSPHODIESTERASE_3'-NUCLEOTIDASE"/>
    <property type="match status" value="1"/>
</dbReference>
<dbReference type="RefSeq" id="WP_271190997.1">
    <property type="nucleotide sequence ID" value="NZ_CP115667.1"/>
</dbReference>
<organism evidence="4 5">
    <name type="scientific">Peptoniphilus equinus</name>
    <dbReference type="NCBI Taxonomy" id="3016343"/>
    <lineage>
        <taxon>Bacteria</taxon>
        <taxon>Bacillati</taxon>
        <taxon>Bacillota</taxon>
        <taxon>Tissierellia</taxon>
        <taxon>Tissierellales</taxon>
        <taxon>Peptoniphilaceae</taxon>
        <taxon>Peptoniphilus</taxon>
    </lineage>
</organism>
<evidence type="ECO:0000259" key="3">
    <source>
        <dbReference type="Pfam" id="PF02872"/>
    </source>
</evidence>
<dbReference type="InterPro" id="IPR008334">
    <property type="entry name" value="5'-Nucleotdase_C"/>
</dbReference>
<name>A0ABY7QRR6_9FIRM</name>
<dbReference type="PANTHER" id="PTHR11575">
    <property type="entry name" value="5'-NUCLEOTIDASE-RELATED"/>
    <property type="match status" value="1"/>
</dbReference>
<dbReference type="SUPFAM" id="SSF56300">
    <property type="entry name" value="Metallo-dependent phosphatases"/>
    <property type="match status" value="1"/>
</dbReference>
<protein>
    <submittedName>
        <fullName evidence="4">Bifunctional UDP-sugar hydrolase/5'-nucleotidase</fullName>
    </submittedName>
</protein>
<evidence type="ECO:0000313" key="5">
    <source>
        <dbReference type="Proteomes" id="UP001210339"/>
    </source>
</evidence>
<dbReference type="InterPro" id="IPR029052">
    <property type="entry name" value="Metallo-depent_PP-like"/>
</dbReference>
<evidence type="ECO:0000256" key="1">
    <source>
        <dbReference type="ARBA" id="ARBA00022729"/>
    </source>
</evidence>
<feature type="domain" description="Calcineurin-like phosphoesterase" evidence="2">
    <location>
        <begin position="1"/>
        <end position="211"/>
    </location>
</feature>
<reference evidence="4 5" key="1">
    <citation type="submission" date="2023-01" db="EMBL/GenBank/DDBJ databases">
        <authorList>
            <person name="Lee S.H."/>
            <person name="Jung H.S."/>
            <person name="Yun J.U."/>
        </authorList>
    </citation>
    <scope>NUCLEOTIDE SEQUENCE [LARGE SCALE GENOMIC DNA]</scope>
    <source>
        <strain evidence="4 5">CBA3646</strain>
    </source>
</reference>
<dbReference type="GO" id="GO:0016787">
    <property type="term" value="F:hydrolase activity"/>
    <property type="evidence" value="ECO:0007669"/>
    <property type="project" value="UniProtKB-KW"/>
</dbReference>
<dbReference type="InterPro" id="IPR004843">
    <property type="entry name" value="Calcineurin-like_PHP"/>
</dbReference>
<dbReference type="Proteomes" id="UP001210339">
    <property type="component" value="Chromosome"/>
</dbReference>
<gene>
    <name evidence="4" type="ORF">O6R05_05520</name>
</gene>
<dbReference type="PROSITE" id="PS00786">
    <property type="entry name" value="5_NUCLEOTIDASE_2"/>
    <property type="match status" value="1"/>
</dbReference>
<dbReference type="InterPro" id="IPR036907">
    <property type="entry name" value="5'-Nucleotdase_C_sf"/>
</dbReference>
<dbReference type="Pfam" id="PF02872">
    <property type="entry name" value="5_nucleotid_C"/>
    <property type="match status" value="1"/>
</dbReference>
<dbReference type="InterPro" id="IPR006146">
    <property type="entry name" value="5'-Nucleotdase_CS"/>
</dbReference>
<evidence type="ECO:0000259" key="2">
    <source>
        <dbReference type="Pfam" id="PF00149"/>
    </source>
</evidence>
<accession>A0ABY7QRR6</accession>
<feature type="domain" description="5'-Nucleotidase C-terminal" evidence="3">
    <location>
        <begin position="281"/>
        <end position="436"/>
    </location>
</feature>
<dbReference type="Pfam" id="PF00149">
    <property type="entry name" value="Metallophos"/>
    <property type="match status" value="1"/>
</dbReference>
<evidence type="ECO:0000313" key="4">
    <source>
        <dbReference type="EMBL" id="WBW49467.1"/>
    </source>
</evidence>
<keyword evidence="1" id="KW-0732">Signal</keyword>
<proteinExistence type="predicted"/>
<dbReference type="Gene3D" id="3.60.21.10">
    <property type="match status" value="1"/>
</dbReference>
<keyword evidence="5" id="KW-1185">Reference proteome</keyword>
<dbReference type="Gene3D" id="3.90.780.10">
    <property type="entry name" value="5'-Nucleotidase, C-terminal domain"/>
    <property type="match status" value="1"/>
</dbReference>
<sequence length="496" mass="56181">MKIFATTDIHGQLYPYNYKTLTPHDASLCHVATILNHFKEPSSLLVDNGDLIVGNFAENFIGSENPAVRAFNAMSYDIWNMGNHEFNFSLKDLAATTEAFHGTAMILNIQGSRDFVPYKIVEREGLRLCFIGLCTTMVNSFKDSLRDFHLTDPVAALNQLMPQLESSVDVFIGLFHNGLYNENAMPNTGVWDILENIDVPFDVVIAGHTHEAISSLYIGNTLVTQPGAYGHSVAMIELDRVNGKLEKSARLIYSRDYAPDPNLMTIIEPYHKEILQRISKVIGHLQNFDGVYNYDLEDGPLIHLMTDIFRAYYPADVVAFQLDFAIPTLTDGPLTRSQFAEIYTYTGGEVSIYDITGADLMEYMKWSYRYFTYNDGKLSVSKHRRNFKYKTLDLFGNIHFEFNIKTGGISSLRTASGHDILPNDRLTIAMNSYRMNYLTSERGPLHGRVFEKRHTSTAEPLHGFYGSIRTLAEQYLASLPNATYTYDGTLNFTIHY</sequence>